<name>A0A267MKB0_9FIRM</name>
<dbReference type="PANTHER" id="PTHR40053:SF1">
    <property type="entry name" value="SPORULATION-CONTROL PROTEIN SPO0M"/>
    <property type="match status" value="1"/>
</dbReference>
<dbReference type="RefSeq" id="WP_095132224.1">
    <property type="nucleotide sequence ID" value="NZ_NIBG01000004.1"/>
</dbReference>
<evidence type="ECO:0000313" key="1">
    <source>
        <dbReference type="EMBL" id="PAB60041.1"/>
    </source>
</evidence>
<gene>
    <name evidence="1" type="ORF">CCE28_06605</name>
</gene>
<reference evidence="1 2" key="1">
    <citation type="submission" date="2017-06" db="EMBL/GenBank/DDBJ databases">
        <title>Draft genome sequence of anaerobic fermentative bacterium Anaeromicrobium sediminis DY2726D isolated from West Pacific Ocean sediments.</title>
        <authorList>
            <person name="Zeng X."/>
        </authorList>
    </citation>
    <scope>NUCLEOTIDE SEQUENCE [LARGE SCALE GENOMIC DNA]</scope>
    <source>
        <strain evidence="1 2">DY2726D</strain>
    </source>
</reference>
<dbReference type="PANTHER" id="PTHR40053">
    <property type="entry name" value="SPORULATION-CONTROL PROTEIN SPO0M"/>
    <property type="match status" value="1"/>
</dbReference>
<organism evidence="1 2">
    <name type="scientific">Anaeromicrobium sediminis</name>
    <dbReference type="NCBI Taxonomy" id="1478221"/>
    <lineage>
        <taxon>Bacteria</taxon>
        <taxon>Bacillati</taxon>
        <taxon>Bacillota</taxon>
        <taxon>Clostridia</taxon>
        <taxon>Peptostreptococcales</taxon>
        <taxon>Thermotaleaceae</taxon>
        <taxon>Anaeromicrobium</taxon>
    </lineage>
</organism>
<evidence type="ECO:0008006" key="3">
    <source>
        <dbReference type="Google" id="ProtNLM"/>
    </source>
</evidence>
<evidence type="ECO:0000313" key="2">
    <source>
        <dbReference type="Proteomes" id="UP000216024"/>
    </source>
</evidence>
<dbReference type="AlphaFoldDB" id="A0A267MKB0"/>
<protein>
    <recommendedName>
        <fullName evidence="3">Sporulation protein</fullName>
    </recommendedName>
</protein>
<dbReference type="Proteomes" id="UP000216024">
    <property type="component" value="Unassembled WGS sequence"/>
</dbReference>
<dbReference type="EMBL" id="NIBG01000004">
    <property type="protein sequence ID" value="PAB60041.1"/>
    <property type="molecule type" value="Genomic_DNA"/>
</dbReference>
<accession>A0A267MKB0</accession>
<dbReference type="OrthoDB" id="2351239at2"/>
<sequence>MSFFKKAMASMGMGSAKVDAVLDSERVQAGASVTGKVVIRGGKVEQKVDEIYMDIRTEYKEIEYRDGKKKVYTNTATIQNIVLPFEKVILPKDEYEVPFKFQLSPNTPVSTENNEIWIDTSLDIKKAIDPTDLDYIKVSAHPYIQPILDGFIDLGFTDSGIQNEKNTYVKDVDFIQAFNIIPTKAFNGEIDELKVAFFIKDRKIRVFMEIDKRSGLFRELINADKTRTWLELTEEELIEGTDYIQEKIYNAIKNCIIK</sequence>
<dbReference type="InterPro" id="IPR009776">
    <property type="entry name" value="Spore_0_M"/>
</dbReference>
<comment type="caution">
    <text evidence="1">The sequence shown here is derived from an EMBL/GenBank/DDBJ whole genome shotgun (WGS) entry which is preliminary data.</text>
</comment>
<keyword evidence="2" id="KW-1185">Reference proteome</keyword>
<proteinExistence type="predicted"/>
<dbReference type="Pfam" id="PF07070">
    <property type="entry name" value="Spo0M"/>
    <property type="match status" value="1"/>
</dbReference>